<evidence type="ECO:0000313" key="3">
    <source>
        <dbReference type="EMBL" id="KAK3694025.1"/>
    </source>
</evidence>
<dbReference type="InterPro" id="IPR010730">
    <property type="entry name" value="HET"/>
</dbReference>
<reference evidence="3" key="1">
    <citation type="journal article" date="2023" name="Mol. Phylogenet. Evol.">
        <title>Genome-scale phylogeny and comparative genomics of the fungal order Sordariales.</title>
        <authorList>
            <person name="Hensen N."/>
            <person name="Bonometti L."/>
            <person name="Westerberg I."/>
            <person name="Brannstrom I.O."/>
            <person name="Guillou S."/>
            <person name="Cros-Aarteil S."/>
            <person name="Calhoun S."/>
            <person name="Haridas S."/>
            <person name="Kuo A."/>
            <person name="Mondo S."/>
            <person name="Pangilinan J."/>
            <person name="Riley R."/>
            <person name="LaButti K."/>
            <person name="Andreopoulos B."/>
            <person name="Lipzen A."/>
            <person name="Chen C."/>
            <person name="Yan M."/>
            <person name="Daum C."/>
            <person name="Ng V."/>
            <person name="Clum A."/>
            <person name="Steindorff A."/>
            <person name="Ohm R.A."/>
            <person name="Martin F."/>
            <person name="Silar P."/>
            <person name="Natvig D.O."/>
            <person name="Lalanne C."/>
            <person name="Gautier V."/>
            <person name="Ament-Velasquez S.L."/>
            <person name="Kruys A."/>
            <person name="Hutchinson M.I."/>
            <person name="Powell A.J."/>
            <person name="Barry K."/>
            <person name="Miller A.N."/>
            <person name="Grigoriev I.V."/>
            <person name="Debuchy R."/>
            <person name="Gladieux P."/>
            <person name="Hiltunen Thoren M."/>
            <person name="Johannesson H."/>
        </authorList>
    </citation>
    <scope>NUCLEOTIDE SEQUENCE</scope>
    <source>
        <strain evidence="3">CBS 314.62</strain>
    </source>
</reference>
<dbReference type="EMBL" id="JAULSO010000001">
    <property type="protein sequence ID" value="KAK3694025.1"/>
    <property type="molecule type" value="Genomic_DNA"/>
</dbReference>
<comment type="caution">
    <text evidence="3">The sequence shown here is derived from an EMBL/GenBank/DDBJ whole genome shotgun (WGS) entry which is preliminary data.</text>
</comment>
<accession>A0AAE0XIK2</accession>
<organism evidence="3 4">
    <name type="scientific">Podospora appendiculata</name>
    <dbReference type="NCBI Taxonomy" id="314037"/>
    <lineage>
        <taxon>Eukaryota</taxon>
        <taxon>Fungi</taxon>
        <taxon>Dikarya</taxon>
        <taxon>Ascomycota</taxon>
        <taxon>Pezizomycotina</taxon>
        <taxon>Sordariomycetes</taxon>
        <taxon>Sordariomycetidae</taxon>
        <taxon>Sordariales</taxon>
        <taxon>Podosporaceae</taxon>
        <taxon>Podospora</taxon>
    </lineage>
</organism>
<feature type="domain" description="Heterokaryon incompatibility" evidence="2">
    <location>
        <begin position="98"/>
        <end position="280"/>
    </location>
</feature>
<dbReference type="Pfam" id="PF26639">
    <property type="entry name" value="Het-6_barrel"/>
    <property type="match status" value="1"/>
</dbReference>
<gene>
    <name evidence="3" type="ORF">B0T22DRAFT_487621</name>
</gene>
<name>A0AAE0XIK2_9PEZI</name>
<dbReference type="AlphaFoldDB" id="A0AAE0XIK2"/>
<reference evidence="3" key="2">
    <citation type="submission" date="2023-06" db="EMBL/GenBank/DDBJ databases">
        <authorList>
            <consortium name="Lawrence Berkeley National Laboratory"/>
            <person name="Haridas S."/>
            <person name="Hensen N."/>
            <person name="Bonometti L."/>
            <person name="Westerberg I."/>
            <person name="Brannstrom I.O."/>
            <person name="Guillou S."/>
            <person name="Cros-Aarteil S."/>
            <person name="Calhoun S."/>
            <person name="Kuo A."/>
            <person name="Mondo S."/>
            <person name="Pangilinan J."/>
            <person name="Riley R."/>
            <person name="Labutti K."/>
            <person name="Andreopoulos B."/>
            <person name="Lipzen A."/>
            <person name="Chen C."/>
            <person name="Yanf M."/>
            <person name="Daum C."/>
            <person name="Ng V."/>
            <person name="Clum A."/>
            <person name="Steindorff A."/>
            <person name="Ohm R."/>
            <person name="Martin F."/>
            <person name="Silar P."/>
            <person name="Natvig D."/>
            <person name="Lalanne C."/>
            <person name="Gautier V."/>
            <person name="Ament-Velasquez S.L."/>
            <person name="Kruys A."/>
            <person name="Hutchinson M.I."/>
            <person name="Powell A.J."/>
            <person name="Barry K."/>
            <person name="Miller A.N."/>
            <person name="Grigoriev I.V."/>
            <person name="Debuchy R."/>
            <person name="Gladieux P."/>
            <person name="Thoren M.H."/>
            <person name="Johannesson H."/>
        </authorList>
    </citation>
    <scope>NUCLEOTIDE SEQUENCE</scope>
    <source>
        <strain evidence="3">CBS 314.62</strain>
    </source>
</reference>
<keyword evidence="1" id="KW-0732">Signal</keyword>
<keyword evidence="4" id="KW-1185">Reference proteome</keyword>
<dbReference type="Pfam" id="PF06985">
    <property type="entry name" value="HET"/>
    <property type="match status" value="1"/>
</dbReference>
<protein>
    <submittedName>
        <fullName evidence="3">Heterokaryon incompatibility protein-domain-containing protein</fullName>
    </submittedName>
</protein>
<sequence length="738" mass="82711">MTAIPPLLVYALLLACVYWDSQLEPAIDRQQRPAIKRLLARRLADGPRETDPGTACTGNIYSDLKPGEFRVLLLEPGRGDDVVCCKLFVCRFSDRVPYEALSYAWGDATKTRLIDCGGQPLRVANNLYQALHSLRDAARPRLLWIDALCIDQDNVVERGHQVKQMRHIYSSGTRTLVWLGRGAVDDSDRDVFAPLHDAFGRWCAVTLFSLLYLIRRWVDDEFLFQHKRNINDRSGVWDWIGFATGAKSETPRLTSYFDGFKDLEALLQQPWFTRLWVIQEVAHARRIVVMYGKTSVAWEWLAAVVNDFARAGLVHESRNEKARAGAAAVVEMERARLRVQNGNKQNLLRVLLATNAAECSDLRDKIYGVLSLAKDDGAGSGSSQAIFSDYSLGLAEVFKWVARWHIANGDLDILSCTRRQETATTLAEDMDSKDLDRLPSWVPDWARIENTSLFVRYFERFPYPDDDDEDTLELVNNTRAVGPKPTVTPHDELVLHGRRVCVIAAVGPPSCFRMSINFDGVLDMDVLALNMAWLRDCESLVFMANGDNDIGNGVTDQYGLGSAVTAGLSASGSLAPFSHSAVGEYRAWLDGMVGYVSAPGFLERIQNHTSEAPGTGLLEWYMENTDRYEREFREIEASIATWSAHRCVAMTDGGVPSLVPKGSKKGDVVVFFPHGKVPYVLRPGAVDGQYTVVGEVFVPRLLERHGVLRQEHRRYGMSSAENRLGLRDWLVAEQFTIV</sequence>
<feature type="chain" id="PRO_5041961609" evidence="1">
    <location>
        <begin position="24"/>
        <end position="738"/>
    </location>
</feature>
<dbReference type="InterPro" id="IPR052895">
    <property type="entry name" value="HetReg/Transcr_Mod"/>
</dbReference>
<evidence type="ECO:0000313" key="4">
    <source>
        <dbReference type="Proteomes" id="UP001270362"/>
    </source>
</evidence>
<dbReference type="PANTHER" id="PTHR24148">
    <property type="entry name" value="ANKYRIN REPEAT DOMAIN-CONTAINING PROTEIN 39 HOMOLOG-RELATED"/>
    <property type="match status" value="1"/>
</dbReference>
<feature type="signal peptide" evidence="1">
    <location>
        <begin position="1"/>
        <end position="23"/>
    </location>
</feature>
<evidence type="ECO:0000259" key="2">
    <source>
        <dbReference type="Pfam" id="PF06985"/>
    </source>
</evidence>
<proteinExistence type="predicted"/>
<dbReference type="PANTHER" id="PTHR24148:SF64">
    <property type="entry name" value="HETEROKARYON INCOMPATIBILITY DOMAIN-CONTAINING PROTEIN"/>
    <property type="match status" value="1"/>
</dbReference>
<evidence type="ECO:0000256" key="1">
    <source>
        <dbReference type="SAM" id="SignalP"/>
    </source>
</evidence>
<dbReference type="Proteomes" id="UP001270362">
    <property type="component" value="Unassembled WGS sequence"/>
</dbReference>